<dbReference type="RefSeq" id="XP_025570636.1">
    <property type="nucleotide sequence ID" value="XM_025720401.1"/>
</dbReference>
<dbReference type="Proteomes" id="UP000249402">
    <property type="component" value="Unassembled WGS sequence"/>
</dbReference>
<accession>A0A395GMX4</accession>
<organism evidence="1 2">
    <name type="scientific">Aspergillus ibericus CBS 121593</name>
    <dbReference type="NCBI Taxonomy" id="1448316"/>
    <lineage>
        <taxon>Eukaryota</taxon>
        <taxon>Fungi</taxon>
        <taxon>Dikarya</taxon>
        <taxon>Ascomycota</taxon>
        <taxon>Pezizomycotina</taxon>
        <taxon>Eurotiomycetes</taxon>
        <taxon>Eurotiomycetidae</taxon>
        <taxon>Eurotiales</taxon>
        <taxon>Aspergillaceae</taxon>
        <taxon>Aspergillus</taxon>
        <taxon>Aspergillus subgen. Circumdati</taxon>
    </lineage>
</organism>
<gene>
    <name evidence="1" type="ORF">BO80DRAFT_429157</name>
</gene>
<evidence type="ECO:0000313" key="1">
    <source>
        <dbReference type="EMBL" id="RAK96308.1"/>
    </source>
</evidence>
<name>A0A395GMX4_9EURO</name>
<proteinExistence type="predicted"/>
<protein>
    <submittedName>
        <fullName evidence="1">Uncharacterized protein</fullName>
    </submittedName>
</protein>
<keyword evidence="2" id="KW-1185">Reference proteome</keyword>
<dbReference type="EMBL" id="KZ824477">
    <property type="protein sequence ID" value="RAK96308.1"/>
    <property type="molecule type" value="Genomic_DNA"/>
</dbReference>
<dbReference type="AlphaFoldDB" id="A0A395GMX4"/>
<sequence length="79" mass="8838">MTQAHLSCSHMTWYTESVTRTDSPFLIIRSFVLYSQSIRGCRTVSIVCSFTQTTTSRRNLINSLVQLFGAFALATSIPS</sequence>
<feature type="non-terminal residue" evidence="1">
    <location>
        <position position="1"/>
    </location>
</feature>
<reference evidence="1 2" key="1">
    <citation type="submission" date="2018-02" db="EMBL/GenBank/DDBJ databases">
        <title>The genomes of Aspergillus section Nigri reveals drivers in fungal speciation.</title>
        <authorList>
            <consortium name="DOE Joint Genome Institute"/>
            <person name="Vesth T.C."/>
            <person name="Nybo J."/>
            <person name="Theobald S."/>
            <person name="Brandl J."/>
            <person name="Frisvad J.C."/>
            <person name="Nielsen K.F."/>
            <person name="Lyhne E.K."/>
            <person name="Kogle M.E."/>
            <person name="Kuo A."/>
            <person name="Riley R."/>
            <person name="Clum A."/>
            <person name="Nolan M."/>
            <person name="Lipzen A."/>
            <person name="Salamov A."/>
            <person name="Henrissat B."/>
            <person name="Wiebenga A."/>
            <person name="De vries R.P."/>
            <person name="Grigoriev I.V."/>
            <person name="Mortensen U.H."/>
            <person name="Andersen M.R."/>
            <person name="Baker S.E."/>
        </authorList>
    </citation>
    <scope>NUCLEOTIDE SEQUENCE [LARGE SCALE GENOMIC DNA]</scope>
    <source>
        <strain evidence="1 2">CBS 121593</strain>
    </source>
</reference>
<evidence type="ECO:0000313" key="2">
    <source>
        <dbReference type="Proteomes" id="UP000249402"/>
    </source>
</evidence>
<dbReference type="GeneID" id="37225266"/>
<dbReference type="VEuPathDB" id="FungiDB:BO80DRAFT_429157"/>